<dbReference type="AlphaFoldDB" id="A0A9X3BGA9"/>
<organism evidence="2 3">
    <name type="scientific">Paraflavisolibacter caeni</name>
    <dbReference type="NCBI Taxonomy" id="2982496"/>
    <lineage>
        <taxon>Bacteria</taxon>
        <taxon>Pseudomonadati</taxon>
        <taxon>Bacteroidota</taxon>
        <taxon>Chitinophagia</taxon>
        <taxon>Chitinophagales</taxon>
        <taxon>Chitinophagaceae</taxon>
        <taxon>Paraflavisolibacter</taxon>
    </lineage>
</organism>
<reference evidence="2" key="2">
    <citation type="submission" date="2023-04" db="EMBL/GenBank/DDBJ databases">
        <title>Paracnuella aquatica gen. nov., sp. nov., a member of the family Chitinophagaceae isolated from a hot spring.</title>
        <authorList>
            <person name="Wang C."/>
        </authorList>
    </citation>
    <scope>NUCLEOTIDE SEQUENCE</scope>
    <source>
        <strain evidence="2">LB-8</strain>
    </source>
</reference>
<dbReference type="RefSeq" id="WP_279294926.1">
    <property type="nucleotide sequence ID" value="NZ_JAOTIF010000001.1"/>
</dbReference>
<evidence type="ECO:0000256" key="1">
    <source>
        <dbReference type="SAM" id="SignalP"/>
    </source>
</evidence>
<accession>A0A9X3BGA9</accession>
<sequence length="734" mass="83821">MLSFSKILLAGGLLTGTLQLMAQSSADMKFVPDIKRQLFHGYIDREQKNVLSADGRADGEFLATKDENINYLVTRAVTQRVDSLQYKIEKDTVSAHNYKVAYLRGIENLLKKFTAGFKKQEIPASYLPLALDTYEKAIEADKRKKSIEPLIINAPYQVGMLVVESGAFDGNAGVKVSRYALMRQYAHLHPERTFLMLKDNPDVPFRDSLIQVAAYKYPRLLYDFAAANNRLGWAIRQIDDPLVRTVSKMAQSRGGQFYFAFLDNILKGRQTMGSIDSVKDDNVKFYRLLVKTRLDYVKRIQNKEQVWELGALTDMLEKKANDVFIKTINALHEESDAVRFRILYQLTPQELYYLAVFGENEIYTSSYTKGVYPIMMQKIGNRGDSLMMSVSFDRFKKFIKMAAGYNTLNSFLKTFPNQEQSKSLMTAFVNGLEKSEGLEDGVDVADSYISIYEGNKDLAKYMLDLTKWNYDKNMGQNKRGTIMYNLLYKLFLSADTTNKVDLTQEFGIPPVYNVNYKDLADTGQRVVMQVFFYGDEDGQNAYNGFLRQFSNSNWRISYADKWVVISSLKGKAVWIFANKPFPDVDDGDEKAQEALDEYLAGKGLEPSVVIHRGHSYYAPYTIKQIQPSAKIVFLGSCGGYHLIHDVLEHAPDAHIIASKQIGKTIINQPFFNLLMEKMRNGSNIEWIPFWQEFGRMVNDKEGFQDYIPPHKNLGAIFIKAYKIQMGNENEGNDE</sequence>
<feature type="chain" id="PRO_5040719192" evidence="1">
    <location>
        <begin position="23"/>
        <end position="734"/>
    </location>
</feature>
<reference evidence="2" key="1">
    <citation type="submission" date="2022-09" db="EMBL/GenBank/DDBJ databases">
        <authorList>
            <person name="Yuan C."/>
            <person name="Ke Z."/>
        </authorList>
    </citation>
    <scope>NUCLEOTIDE SEQUENCE</scope>
    <source>
        <strain evidence="2">LB-8</strain>
    </source>
</reference>
<evidence type="ECO:0000313" key="2">
    <source>
        <dbReference type="EMBL" id="MCU7547478.1"/>
    </source>
</evidence>
<evidence type="ECO:0000313" key="3">
    <source>
        <dbReference type="Proteomes" id="UP001155483"/>
    </source>
</evidence>
<keyword evidence="3" id="KW-1185">Reference proteome</keyword>
<proteinExistence type="predicted"/>
<protein>
    <submittedName>
        <fullName evidence="2">Uncharacterized protein</fullName>
    </submittedName>
</protein>
<dbReference type="Proteomes" id="UP001155483">
    <property type="component" value="Unassembled WGS sequence"/>
</dbReference>
<dbReference type="EMBL" id="JAOTIF010000001">
    <property type="protein sequence ID" value="MCU7547478.1"/>
    <property type="molecule type" value="Genomic_DNA"/>
</dbReference>
<name>A0A9X3BGA9_9BACT</name>
<gene>
    <name evidence="2" type="ORF">OCK74_00050</name>
</gene>
<keyword evidence="1" id="KW-0732">Signal</keyword>
<comment type="caution">
    <text evidence="2">The sequence shown here is derived from an EMBL/GenBank/DDBJ whole genome shotgun (WGS) entry which is preliminary data.</text>
</comment>
<feature type="signal peptide" evidence="1">
    <location>
        <begin position="1"/>
        <end position="22"/>
    </location>
</feature>